<sequence>MGVIVAASLWADSAQNPERTRSMRGVRALPNHQMASKIAY</sequence>
<dbReference type="AlphaFoldDB" id="A0A9C7V5A4"/>
<gene>
    <name evidence="1" type="ORF">DHV72_04715</name>
</gene>
<proteinExistence type="predicted"/>
<dbReference type="EMBL" id="DPSM01000009">
    <property type="protein sequence ID" value="HCJ99310.1"/>
    <property type="molecule type" value="Genomic_DNA"/>
</dbReference>
<reference evidence="1 2" key="1">
    <citation type="journal article" date="2018" name="Nat. Biotechnol.">
        <title>A standardized bacterial taxonomy based on genome phylogeny substantially revises the tree of life.</title>
        <authorList>
            <person name="Parks D.H."/>
            <person name="Chuvochina M."/>
            <person name="Waite D.W."/>
            <person name="Rinke C."/>
            <person name="Skarshewski A."/>
            <person name="Chaumeil P.A."/>
            <person name="Hugenholtz P."/>
        </authorList>
    </citation>
    <scope>NUCLEOTIDE SEQUENCE [LARGE SCALE GENOMIC DNA]</scope>
    <source>
        <strain evidence="1">UBA11264</strain>
    </source>
</reference>
<dbReference type="Proteomes" id="UP000262210">
    <property type="component" value="Unassembled WGS sequence"/>
</dbReference>
<name>A0A9C7V5A4_9GAMM</name>
<evidence type="ECO:0000313" key="1">
    <source>
        <dbReference type="EMBL" id="HCJ99310.1"/>
    </source>
</evidence>
<protein>
    <submittedName>
        <fullName evidence="1">Recombinase RecF</fullName>
    </submittedName>
</protein>
<comment type="caution">
    <text evidence="1">The sequence shown here is derived from an EMBL/GenBank/DDBJ whole genome shotgun (WGS) entry which is preliminary data.</text>
</comment>
<accession>A0A9C7V5A4</accession>
<organism evidence="1 2">
    <name type="scientific">Serratia grimesii</name>
    <dbReference type="NCBI Taxonomy" id="82995"/>
    <lineage>
        <taxon>Bacteria</taxon>
        <taxon>Pseudomonadati</taxon>
        <taxon>Pseudomonadota</taxon>
        <taxon>Gammaproteobacteria</taxon>
        <taxon>Enterobacterales</taxon>
        <taxon>Yersiniaceae</taxon>
        <taxon>Serratia</taxon>
    </lineage>
</organism>
<evidence type="ECO:0000313" key="2">
    <source>
        <dbReference type="Proteomes" id="UP000262210"/>
    </source>
</evidence>